<dbReference type="EMBL" id="JAATJH010000002">
    <property type="protein sequence ID" value="NJC26126.1"/>
    <property type="molecule type" value="Genomic_DNA"/>
</dbReference>
<sequence length="83" mass="9684">MSVQMDKFIENLREQYEMLEDQVVIDAATKFKELEDWDSLVALSVIAMADEEYRVKISGDDIRSVTTVRELHDLVRERIGVNH</sequence>
<gene>
    <name evidence="2" type="ORF">GGR27_001625</name>
</gene>
<dbReference type="InterPro" id="IPR036736">
    <property type="entry name" value="ACP-like_sf"/>
</dbReference>
<comment type="caution">
    <text evidence="2">The sequence shown here is derived from an EMBL/GenBank/DDBJ whole genome shotgun (WGS) entry which is preliminary data.</text>
</comment>
<accession>A0ABX0XA39</accession>
<evidence type="ECO:0000313" key="2">
    <source>
        <dbReference type="EMBL" id="NJC26126.1"/>
    </source>
</evidence>
<proteinExistence type="predicted"/>
<dbReference type="InterPro" id="IPR009081">
    <property type="entry name" value="PP-bd_ACP"/>
</dbReference>
<dbReference type="PROSITE" id="PS50075">
    <property type="entry name" value="CARRIER"/>
    <property type="match status" value="1"/>
</dbReference>
<organism evidence="2 3">
    <name type="scientific">Neolewinella antarctica</name>
    <dbReference type="NCBI Taxonomy" id="442734"/>
    <lineage>
        <taxon>Bacteria</taxon>
        <taxon>Pseudomonadati</taxon>
        <taxon>Bacteroidota</taxon>
        <taxon>Saprospiria</taxon>
        <taxon>Saprospirales</taxon>
        <taxon>Lewinellaceae</taxon>
        <taxon>Neolewinella</taxon>
    </lineage>
</organism>
<dbReference type="Proteomes" id="UP000770785">
    <property type="component" value="Unassembled WGS sequence"/>
</dbReference>
<reference evidence="2 3" key="1">
    <citation type="submission" date="2020-03" db="EMBL/GenBank/DDBJ databases">
        <title>Genomic Encyclopedia of Type Strains, Phase IV (KMG-IV): sequencing the most valuable type-strain genomes for metagenomic binning, comparative biology and taxonomic classification.</title>
        <authorList>
            <person name="Goeker M."/>
        </authorList>
    </citation>
    <scope>NUCLEOTIDE SEQUENCE [LARGE SCALE GENOMIC DNA]</scope>
    <source>
        <strain evidence="2 3">DSM 105096</strain>
    </source>
</reference>
<keyword evidence="3" id="KW-1185">Reference proteome</keyword>
<name>A0ABX0XA39_9BACT</name>
<dbReference type="RefSeq" id="WP_168036883.1">
    <property type="nucleotide sequence ID" value="NZ_JAATJH010000002.1"/>
</dbReference>
<evidence type="ECO:0000259" key="1">
    <source>
        <dbReference type="PROSITE" id="PS50075"/>
    </source>
</evidence>
<feature type="domain" description="Carrier" evidence="1">
    <location>
        <begin position="2"/>
        <end position="79"/>
    </location>
</feature>
<dbReference type="SUPFAM" id="SSF47336">
    <property type="entry name" value="ACP-like"/>
    <property type="match status" value="1"/>
</dbReference>
<protein>
    <submittedName>
        <fullName evidence="2">Acyl carrier protein</fullName>
    </submittedName>
</protein>
<evidence type="ECO:0000313" key="3">
    <source>
        <dbReference type="Proteomes" id="UP000770785"/>
    </source>
</evidence>
<dbReference type="Gene3D" id="1.10.1200.10">
    <property type="entry name" value="ACP-like"/>
    <property type="match status" value="1"/>
</dbReference>